<proteinExistence type="inferred from homology"/>
<evidence type="ECO:0000256" key="4">
    <source>
        <dbReference type="ARBA" id="ARBA00022989"/>
    </source>
</evidence>
<keyword evidence="2" id="KW-1003">Cell membrane</keyword>
<dbReference type="GO" id="GO:0005886">
    <property type="term" value="C:plasma membrane"/>
    <property type="evidence" value="ECO:0007669"/>
    <property type="project" value="UniProtKB-SubCell"/>
</dbReference>
<dbReference type="GO" id="GO:0022857">
    <property type="term" value="F:transmembrane transporter activity"/>
    <property type="evidence" value="ECO:0007669"/>
    <property type="project" value="TreeGrafter"/>
</dbReference>
<keyword evidence="4 8" id="KW-1133">Transmembrane helix</keyword>
<evidence type="ECO:0000256" key="6">
    <source>
        <dbReference type="ARBA" id="ARBA00038076"/>
    </source>
</evidence>
<dbReference type="EMBL" id="QUAK01000014">
    <property type="protein sequence ID" value="RFU88278.1"/>
    <property type="molecule type" value="Genomic_DNA"/>
</dbReference>
<feature type="region of interest" description="Disordered" evidence="7">
    <location>
        <begin position="60"/>
        <end position="131"/>
    </location>
</feature>
<dbReference type="Pfam" id="PF02687">
    <property type="entry name" value="FtsX"/>
    <property type="match status" value="1"/>
</dbReference>
<feature type="transmembrane region" description="Helical" evidence="8">
    <location>
        <begin position="331"/>
        <end position="354"/>
    </location>
</feature>
<evidence type="ECO:0000256" key="1">
    <source>
        <dbReference type="ARBA" id="ARBA00004651"/>
    </source>
</evidence>
<feature type="transmembrane region" description="Helical" evidence="8">
    <location>
        <begin position="410"/>
        <end position="431"/>
    </location>
</feature>
<feature type="compositionally biased region" description="Basic and acidic residues" evidence="7">
    <location>
        <begin position="118"/>
        <end position="130"/>
    </location>
</feature>
<dbReference type="OrthoDB" id="3846564at2"/>
<accession>A0A372MBF3</accession>
<feature type="transmembrane region" description="Helical" evidence="8">
    <location>
        <begin position="486"/>
        <end position="507"/>
    </location>
</feature>
<feature type="region of interest" description="Disordered" evidence="7">
    <location>
        <begin position="144"/>
        <end position="169"/>
    </location>
</feature>
<feature type="transmembrane region" description="Helical" evidence="8">
    <location>
        <begin position="375"/>
        <end position="398"/>
    </location>
</feature>
<comment type="caution">
    <text evidence="10">The sequence shown here is derived from an EMBL/GenBank/DDBJ whole genome shotgun (WGS) entry which is preliminary data.</text>
</comment>
<feature type="transmembrane region" description="Helical" evidence="8">
    <location>
        <begin position="456"/>
        <end position="474"/>
    </location>
</feature>
<sequence>MRPRTVAPWVRTRLRAAPLPALALFLLVLVTAFLAAAFPRGTDSYESAALRDTLDSAGAPRTTLEVSTDAASTQFPRERRERDLQPGSLRDRAPKIAATVPAPITVDREQTAYGAETFRPKESPDKELPRPEGLAPRFTVAAQHGVGEHSKLRDGRLPKGDGVTSRSDRVEAAVTTDTAKTLKLQVGSVVQLPDLRAEQVAFEITGIVEPQRPKGSWWSYEPVLATPEFTAEPGGSPPLHYWHSALLIAPEAGPVLARIDQTPQLYWRLPPRTGALTAQDEPALRSRIASLEHGPLLAELRSVVDDSARLSSDIDQSLAEFRDRRGAVSPIVAVAVFGIGTVAFVVLLMTAELAAARRDGELALLRARGGSLRGIAGRLGAETAVVVLPAAAAGWGLALAAVPEGRTGPSVLGAAAVALCAVLALPVRTVAAHRRPRIHQDRPDLVTARPSRRRTVAELTLLVIAGFAVVALRQRGTGSGSGSTDQLVSAAPVLLGVIAALLLVRLYPPALRFLARPSARRRGLVGFVALARAGRARGTQVLPLLALLTALATAAFGGSVLAGVADARDRAALLSVGADVRVSGPGTPLPGELTAEVRKVTGLDEVSAVHVDPNLDLPDGSAATLVGVDPDSYARISRDAGLGGFAADDIAAPGSGAVPALASPGVAKRLGSGKHSFRMPAGEFTARVAGVRDRTPAAPEGEFLIVDGRRLPDFTNSVLLASGSGIDTDALRSAVHTADPNNGVEVREEQRARLSDSPLQSGAERMYTAAVLAGAGYAVLAVLLSLLQAAPERTALLARLRTMGLGRRQARGLLVLESLPQSLLAACGGALVGWSAIALLSPGIDLERLALTAASGFDDLATAQLRTDPWSLLTPAAAVLCLAVAISLAQAWWTARRTATTELRAGDAR</sequence>
<evidence type="ECO:0000256" key="8">
    <source>
        <dbReference type="SAM" id="Phobius"/>
    </source>
</evidence>
<evidence type="ECO:0000256" key="5">
    <source>
        <dbReference type="ARBA" id="ARBA00023136"/>
    </source>
</evidence>
<feature type="compositionally biased region" description="Basic and acidic residues" evidence="7">
    <location>
        <begin position="146"/>
        <end position="159"/>
    </location>
</feature>
<comment type="subcellular location">
    <subcellularLocation>
        <location evidence="1">Cell membrane</location>
        <topology evidence="1">Multi-pass membrane protein</topology>
    </subcellularLocation>
</comment>
<dbReference type="AlphaFoldDB" id="A0A372MBF3"/>
<dbReference type="InterPro" id="IPR003838">
    <property type="entry name" value="ABC3_permease_C"/>
</dbReference>
<feature type="transmembrane region" description="Helical" evidence="8">
    <location>
        <begin position="766"/>
        <end position="791"/>
    </location>
</feature>
<feature type="domain" description="ABC3 transporter permease C-terminal" evidence="9">
    <location>
        <begin position="777"/>
        <end position="892"/>
    </location>
</feature>
<dbReference type="RefSeq" id="WP_128554193.1">
    <property type="nucleotide sequence ID" value="NZ_QUAK01000014.1"/>
</dbReference>
<name>A0A372MBF3_9ACTN</name>
<dbReference type="PANTHER" id="PTHR30572">
    <property type="entry name" value="MEMBRANE COMPONENT OF TRANSPORTER-RELATED"/>
    <property type="match status" value="1"/>
</dbReference>
<evidence type="ECO:0000313" key="10">
    <source>
        <dbReference type="EMBL" id="RFU88278.1"/>
    </source>
</evidence>
<dbReference type="Proteomes" id="UP000263094">
    <property type="component" value="Unassembled WGS sequence"/>
</dbReference>
<feature type="compositionally biased region" description="Basic and acidic residues" evidence="7">
    <location>
        <begin position="76"/>
        <end position="94"/>
    </location>
</feature>
<gene>
    <name evidence="10" type="ORF">DY218_02365</name>
</gene>
<evidence type="ECO:0000256" key="7">
    <source>
        <dbReference type="SAM" id="MobiDB-lite"/>
    </source>
</evidence>
<evidence type="ECO:0000259" key="9">
    <source>
        <dbReference type="Pfam" id="PF02687"/>
    </source>
</evidence>
<comment type="similarity">
    <text evidence="6">Belongs to the ABC-4 integral membrane protein family.</text>
</comment>
<evidence type="ECO:0000313" key="11">
    <source>
        <dbReference type="Proteomes" id="UP000263094"/>
    </source>
</evidence>
<keyword evidence="5 8" id="KW-0472">Membrane</keyword>
<evidence type="ECO:0000256" key="3">
    <source>
        <dbReference type="ARBA" id="ARBA00022692"/>
    </source>
</evidence>
<feature type="transmembrane region" description="Helical" evidence="8">
    <location>
        <begin position="541"/>
        <end position="565"/>
    </location>
</feature>
<keyword evidence="3 8" id="KW-0812">Transmembrane</keyword>
<evidence type="ECO:0000256" key="2">
    <source>
        <dbReference type="ARBA" id="ARBA00022475"/>
    </source>
</evidence>
<feature type="transmembrane region" description="Helical" evidence="8">
    <location>
        <begin position="812"/>
        <end position="837"/>
    </location>
</feature>
<keyword evidence="11" id="KW-1185">Reference proteome</keyword>
<organism evidence="10 11">
    <name type="scientific">Streptomyces triticagri</name>
    <dbReference type="NCBI Taxonomy" id="2293568"/>
    <lineage>
        <taxon>Bacteria</taxon>
        <taxon>Bacillati</taxon>
        <taxon>Actinomycetota</taxon>
        <taxon>Actinomycetes</taxon>
        <taxon>Kitasatosporales</taxon>
        <taxon>Streptomycetaceae</taxon>
        <taxon>Streptomyces</taxon>
    </lineage>
</organism>
<dbReference type="PANTHER" id="PTHR30572:SF4">
    <property type="entry name" value="ABC TRANSPORTER PERMEASE YTRF"/>
    <property type="match status" value="1"/>
</dbReference>
<protein>
    <submittedName>
        <fullName evidence="10">ABC transporter permease</fullName>
    </submittedName>
</protein>
<feature type="transmembrane region" description="Helical" evidence="8">
    <location>
        <begin position="872"/>
        <end position="895"/>
    </location>
</feature>
<feature type="compositionally biased region" description="Polar residues" evidence="7">
    <location>
        <begin position="64"/>
        <end position="75"/>
    </location>
</feature>
<dbReference type="InterPro" id="IPR050250">
    <property type="entry name" value="Macrolide_Exporter_MacB"/>
</dbReference>
<reference evidence="10 11" key="1">
    <citation type="submission" date="2018-08" db="EMBL/GenBank/DDBJ databases">
        <title>Isolation, diversity and antifungal activity of Actinobacteria from wheat.</title>
        <authorList>
            <person name="Han C."/>
        </authorList>
    </citation>
    <scope>NUCLEOTIDE SEQUENCE [LARGE SCALE GENOMIC DNA]</scope>
    <source>
        <strain evidence="10 11">NEAU-YY421</strain>
    </source>
</reference>